<feature type="transmembrane region" description="Helical" evidence="1">
    <location>
        <begin position="72"/>
        <end position="89"/>
    </location>
</feature>
<dbReference type="EMBL" id="CP140158">
    <property type="protein sequence ID" value="WQG84687.1"/>
    <property type="molecule type" value="Genomic_DNA"/>
</dbReference>
<evidence type="ECO:0000313" key="3">
    <source>
        <dbReference type="Proteomes" id="UP001324185"/>
    </source>
</evidence>
<organism evidence="2 3">
    <name type="scientific">Kangiella aquimarina</name>
    <dbReference type="NCBI Taxonomy" id="261965"/>
    <lineage>
        <taxon>Bacteria</taxon>
        <taxon>Pseudomonadati</taxon>
        <taxon>Pseudomonadota</taxon>
        <taxon>Gammaproteobacteria</taxon>
        <taxon>Kangiellales</taxon>
        <taxon>Kangiellaceae</taxon>
        <taxon>Kangiella</taxon>
    </lineage>
</organism>
<dbReference type="InterPro" id="IPR046487">
    <property type="entry name" value="DUF6580"/>
</dbReference>
<accession>A0ABZ0X313</accession>
<evidence type="ECO:0000313" key="2">
    <source>
        <dbReference type="EMBL" id="WQG84687.1"/>
    </source>
</evidence>
<evidence type="ECO:0000256" key="1">
    <source>
        <dbReference type="SAM" id="Phobius"/>
    </source>
</evidence>
<name>A0ABZ0X313_9GAMM</name>
<dbReference type="Proteomes" id="UP001324185">
    <property type="component" value="Chromosome"/>
</dbReference>
<reference evidence="2 3" key="1">
    <citation type="submission" date="2023-11" db="EMBL/GenBank/DDBJ databases">
        <title>MicrobeMod: A computational toolkit for identifying prokaryotic methylation and restriction-modification with nanopore sequencing.</title>
        <authorList>
            <person name="Crits-Christoph A."/>
            <person name="Kang S.C."/>
            <person name="Lee H."/>
            <person name="Ostrov N."/>
        </authorList>
    </citation>
    <scope>NUCLEOTIDE SEQUENCE [LARGE SCALE GENOMIC DNA]</scope>
    <source>
        <strain evidence="2 3">DSMZ 16071</strain>
    </source>
</reference>
<feature type="transmembrane region" description="Helical" evidence="1">
    <location>
        <begin position="140"/>
        <end position="162"/>
    </location>
</feature>
<sequence length="175" mass="19782">MEKISPKTLTLIAIVIAVSLYRVFPHPYNITPVMALALFAGTYFEKKWMAFAVPLFSMFLADLFLGLHNTIIFVYGAMAVAVLIGFWLQNRVSSLKVIGATIGSSLIFFLISNFGVWLVSGYYSKSWAGLIECYTMALPFLQRSMMGDLLFSGVLFLSYWQIQKYWLSAKVVQRT</sequence>
<keyword evidence="1" id="KW-1133">Transmembrane helix</keyword>
<dbReference type="RefSeq" id="WP_018625703.1">
    <property type="nucleotide sequence ID" value="NZ_CP140158.1"/>
</dbReference>
<keyword evidence="1" id="KW-0472">Membrane</keyword>
<dbReference type="Pfam" id="PF20221">
    <property type="entry name" value="DUF6580"/>
    <property type="match status" value="1"/>
</dbReference>
<feature type="transmembrane region" description="Helical" evidence="1">
    <location>
        <begin position="95"/>
        <end position="119"/>
    </location>
</feature>
<keyword evidence="1" id="KW-0812">Transmembrane</keyword>
<protein>
    <submittedName>
        <fullName evidence="2">DUF6580 family putative transport protein</fullName>
    </submittedName>
</protein>
<proteinExistence type="predicted"/>
<gene>
    <name evidence="2" type="ORF">SR900_09460</name>
</gene>
<keyword evidence="3" id="KW-1185">Reference proteome</keyword>